<keyword evidence="2" id="KW-1185">Reference proteome</keyword>
<dbReference type="Gene3D" id="3.40.50.150">
    <property type="entry name" value="Vaccinia Virus protein VP39"/>
    <property type="match status" value="1"/>
</dbReference>
<evidence type="ECO:0000313" key="1">
    <source>
        <dbReference type="EMBL" id="TSD64228.1"/>
    </source>
</evidence>
<dbReference type="EMBL" id="VLNT01000004">
    <property type="protein sequence ID" value="TSD64228.1"/>
    <property type="molecule type" value="Genomic_DNA"/>
</dbReference>
<dbReference type="GO" id="GO:0008168">
    <property type="term" value="F:methyltransferase activity"/>
    <property type="evidence" value="ECO:0007669"/>
    <property type="project" value="UniProtKB-KW"/>
</dbReference>
<dbReference type="OrthoDB" id="9797252at2"/>
<protein>
    <submittedName>
        <fullName evidence="1">Class I SAM-dependent methyltransferase</fullName>
    </submittedName>
</protein>
<dbReference type="InterPro" id="IPR029063">
    <property type="entry name" value="SAM-dependent_MTases_sf"/>
</dbReference>
<reference evidence="1 2" key="1">
    <citation type="submission" date="2019-07" db="EMBL/GenBank/DDBJ databases">
        <authorList>
            <person name="Zhao L.H."/>
        </authorList>
    </citation>
    <scope>NUCLEOTIDE SEQUENCE [LARGE SCALE GENOMIC DNA]</scope>
    <source>
        <strain evidence="1 2">Co35</strain>
    </source>
</reference>
<dbReference type="SUPFAM" id="SSF53335">
    <property type="entry name" value="S-adenosyl-L-methionine-dependent methyltransferases"/>
    <property type="match status" value="1"/>
</dbReference>
<name>A0A554SD06_9ACTN</name>
<accession>A0A554SD06</accession>
<dbReference type="AlphaFoldDB" id="A0A554SD06"/>
<dbReference type="GO" id="GO:0032259">
    <property type="term" value="P:methylation"/>
    <property type="evidence" value="ECO:0007669"/>
    <property type="project" value="UniProtKB-KW"/>
</dbReference>
<keyword evidence="1" id="KW-0489">Methyltransferase</keyword>
<keyword evidence="1" id="KW-0808">Transferase</keyword>
<sequence>MNPVAPAARALNWLVGDHLALVLHIGDGPLAYELADQGHDVTIVGDDVTTVRHQHISYVRSQGDLLPFRSRSFEAVVAPEIDDEVTALGEYARVLTDDGLLSTIARRYDDSIPWMRKLRTITGDRSGAITPVATFTASGLFGEPERQEFNAWEELDFPNLMRFAETTKHPSVPGSALGAVRDLWREYGEQTGSLRLRHETICLRARVDKSQLAAEPDPPDTVLIDFR</sequence>
<dbReference type="RefSeq" id="WP_143912673.1">
    <property type="nucleotide sequence ID" value="NZ_VLNT01000004.1"/>
</dbReference>
<evidence type="ECO:0000313" key="2">
    <source>
        <dbReference type="Proteomes" id="UP000316988"/>
    </source>
</evidence>
<dbReference type="Proteomes" id="UP000316988">
    <property type="component" value="Unassembled WGS sequence"/>
</dbReference>
<organism evidence="1 2">
    <name type="scientific">Aeromicrobium piscarium</name>
    <dbReference type="NCBI Taxonomy" id="2590901"/>
    <lineage>
        <taxon>Bacteria</taxon>
        <taxon>Bacillati</taxon>
        <taxon>Actinomycetota</taxon>
        <taxon>Actinomycetes</taxon>
        <taxon>Propionibacteriales</taxon>
        <taxon>Nocardioidaceae</taxon>
        <taxon>Aeromicrobium</taxon>
    </lineage>
</organism>
<comment type="caution">
    <text evidence="1">The sequence shown here is derived from an EMBL/GenBank/DDBJ whole genome shotgun (WGS) entry which is preliminary data.</text>
</comment>
<gene>
    <name evidence="1" type="ORF">FNM00_06670</name>
</gene>
<proteinExistence type="predicted"/>